<organism evidence="2 3">
    <name type="scientific">Streptomyces kronopolitis</name>
    <dbReference type="NCBI Taxonomy" id="1612435"/>
    <lineage>
        <taxon>Bacteria</taxon>
        <taxon>Bacillati</taxon>
        <taxon>Actinomycetota</taxon>
        <taxon>Actinomycetes</taxon>
        <taxon>Kitasatosporales</taxon>
        <taxon>Streptomycetaceae</taxon>
        <taxon>Streptomyces</taxon>
    </lineage>
</organism>
<reference evidence="3" key="1">
    <citation type="journal article" date="2019" name="Int. J. Syst. Evol. Microbiol.">
        <title>The Global Catalogue of Microorganisms (GCM) 10K type strain sequencing project: providing services to taxonomists for standard genome sequencing and annotation.</title>
        <authorList>
            <consortium name="The Broad Institute Genomics Platform"/>
            <consortium name="The Broad Institute Genome Sequencing Center for Infectious Disease"/>
            <person name="Wu L."/>
            <person name="Ma J."/>
        </authorList>
    </citation>
    <scope>NUCLEOTIDE SEQUENCE [LARGE SCALE GENOMIC DNA]</scope>
    <source>
        <strain evidence="3">CGMCC 4.7323</strain>
    </source>
</reference>
<dbReference type="InterPro" id="IPR029068">
    <property type="entry name" value="Glyas_Bleomycin-R_OHBP_Dase"/>
</dbReference>
<dbReference type="Pfam" id="PF00903">
    <property type="entry name" value="Glyoxalase"/>
    <property type="match status" value="1"/>
</dbReference>
<dbReference type="PANTHER" id="PTHR33993:SF1">
    <property type="entry name" value="GLYOXALASE FAMILY PROTEIN"/>
    <property type="match status" value="1"/>
</dbReference>
<dbReference type="InterPro" id="IPR052164">
    <property type="entry name" value="Anthracycline_SecMetBiosynth"/>
</dbReference>
<dbReference type="InterPro" id="IPR037523">
    <property type="entry name" value="VOC_core"/>
</dbReference>
<protein>
    <submittedName>
        <fullName evidence="2">Bleomycin resistance protein</fullName>
    </submittedName>
</protein>
<dbReference type="RefSeq" id="WP_189102834.1">
    <property type="nucleotide sequence ID" value="NZ_BMND01000034.1"/>
</dbReference>
<dbReference type="EMBL" id="BMND01000034">
    <property type="protein sequence ID" value="GGN59734.1"/>
    <property type="molecule type" value="Genomic_DNA"/>
</dbReference>
<dbReference type="PROSITE" id="PS51819">
    <property type="entry name" value="VOC"/>
    <property type="match status" value="1"/>
</dbReference>
<accession>A0ABQ2JYZ9</accession>
<sequence>MYVVDFVEFPSDSTAASGRFFQEAFGWTPTEYGPTYTGLGGAGVDLGFQADPEERTGAPLVAIRTDDLEAARTAVEAAGGAITVETFAFPGGRRFHFREPGGSELAVWQPAD</sequence>
<evidence type="ECO:0000259" key="1">
    <source>
        <dbReference type="PROSITE" id="PS51819"/>
    </source>
</evidence>
<gene>
    <name evidence="2" type="ORF">GCM10012285_57160</name>
</gene>
<feature type="domain" description="VOC" evidence="1">
    <location>
        <begin position="3"/>
        <end position="110"/>
    </location>
</feature>
<evidence type="ECO:0000313" key="2">
    <source>
        <dbReference type="EMBL" id="GGN59734.1"/>
    </source>
</evidence>
<keyword evidence="3" id="KW-1185">Reference proteome</keyword>
<dbReference type="Proteomes" id="UP000600080">
    <property type="component" value="Unassembled WGS sequence"/>
</dbReference>
<evidence type="ECO:0000313" key="3">
    <source>
        <dbReference type="Proteomes" id="UP000600080"/>
    </source>
</evidence>
<dbReference type="GeneID" id="301551390"/>
<dbReference type="Gene3D" id="3.10.180.10">
    <property type="entry name" value="2,3-Dihydroxybiphenyl 1,2-Dioxygenase, domain 1"/>
    <property type="match status" value="1"/>
</dbReference>
<dbReference type="SUPFAM" id="SSF54593">
    <property type="entry name" value="Glyoxalase/Bleomycin resistance protein/Dihydroxybiphenyl dioxygenase"/>
    <property type="match status" value="1"/>
</dbReference>
<dbReference type="InterPro" id="IPR004360">
    <property type="entry name" value="Glyas_Fos-R_dOase_dom"/>
</dbReference>
<name>A0ABQ2JYZ9_9ACTN</name>
<proteinExistence type="predicted"/>
<dbReference type="PANTHER" id="PTHR33993">
    <property type="entry name" value="GLYOXALASE-RELATED"/>
    <property type="match status" value="1"/>
</dbReference>
<comment type="caution">
    <text evidence="2">The sequence shown here is derived from an EMBL/GenBank/DDBJ whole genome shotgun (WGS) entry which is preliminary data.</text>
</comment>